<dbReference type="Proteomes" id="UP001500212">
    <property type="component" value="Unassembled WGS sequence"/>
</dbReference>
<evidence type="ECO:0000256" key="2">
    <source>
        <dbReference type="ARBA" id="ARBA00023125"/>
    </source>
</evidence>
<keyword evidence="3" id="KW-0804">Transcription</keyword>
<comment type="caution">
    <text evidence="5">The sequence shown here is derived from an EMBL/GenBank/DDBJ whole genome shotgun (WGS) entry which is preliminary data.</text>
</comment>
<feature type="domain" description="HTH marR-type" evidence="4">
    <location>
        <begin position="31"/>
        <end position="166"/>
    </location>
</feature>
<keyword evidence="2" id="KW-0238">DNA-binding</keyword>
<dbReference type="PANTHER" id="PTHR42756">
    <property type="entry name" value="TRANSCRIPTIONAL REGULATOR, MARR"/>
    <property type="match status" value="1"/>
</dbReference>
<keyword evidence="1" id="KW-0805">Transcription regulation</keyword>
<reference evidence="6" key="1">
    <citation type="journal article" date="2019" name="Int. J. Syst. Evol. Microbiol.">
        <title>The Global Catalogue of Microorganisms (GCM) 10K type strain sequencing project: providing services to taxonomists for standard genome sequencing and annotation.</title>
        <authorList>
            <consortium name="The Broad Institute Genomics Platform"/>
            <consortium name="The Broad Institute Genome Sequencing Center for Infectious Disease"/>
            <person name="Wu L."/>
            <person name="Ma J."/>
        </authorList>
    </citation>
    <scope>NUCLEOTIDE SEQUENCE [LARGE SCALE GENOMIC DNA]</scope>
    <source>
        <strain evidence="6">JCM 17938</strain>
    </source>
</reference>
<evidence type="ECO:0000256" key="3">
    <source>
        <dbReference type="ARBA" id="ARBA00023163"/>
    </source>
</evidence>
<evidence type="ECO:0000313" key="5">
    <source>
        <dbReference type="EMBL" id="GAA4609770.1"/>
    </source>
</evidence>
<dbReference type="InterPro" id="IPR036388">
    <property type="entry name" value="WH-like_DNA-bd_sf"/>
</dbReference>
<dbReference type="InterPro" id="IPR000835">
    <property type="entry name" value="HTH_MarR-typ"/>
</dbReference>
<evidence type="ECO:0000259" key="4">
    <source>
        <dbReference type="PROSITE" id="PS50995"/>
    </source>
</evidence>
<accession>A0ABP8TLW6</accession>
<proteinExistence type="predicted"/>
<dbReference type="PRINTS" id="PR00598">
    <property type="entry name" value="HTHMARR"/>
</dbReference>
<gene>
    <name evidence="5" type="ORF">GCM10023195_39660</name>
</gene>
<dbReference type="InterPro" id="IPR036390">
    <property type="entry name" value="WH_DNA-bd_sf"/>
</dbReference>
<dbReference type="EMBL" id="BAABHJ010000009">
    <property type="protein sequence ID" value="GAA4609770.1"/>
    <property type="molecule type" value="Genomic_DNA"/>
</dbReference>
<sequence length="169" mass="18558">MTGEAGAEHRDAIDAIIEQWRRERPDLDLSAMDVLGRLAMVTRAVEGRVEDVLTRHGLGRGEFDVLAALRRSGSPYTLIPSELSATLMMSRAGMTSRLDRLEAAGLVSRSLDQADRRSFRVTLTDEGREIIDSTLTDHAATLKRLVSGLAPEDVATMTRILRTLLDTVA</sequence>
<keyword evidence="6" id="KW-1185">Reference proteome</keyword>
<evidence type="ECO:0000256" key="1">
    <source>
        <dbReference type="ARBA" id="ARBA00023015"/>
    </source>
</evidence>
<dbReference type="SMART" id="SM00347">
    <property type="entry name" value="HTH_MARR"/>
    <property type="match status" value="1"/>
</dbReference>
<name>A0ABP8TLW6_9ACTN</name>
<dbReference type="Pfam" id="PF12802">
    <property type="entry name" value="MarR_2"/>
    <property type="match status" value="1"/>
</dbReference>
<dbReference type="SUPFAM" id="SSF46785">
    <property type="entry name" value="Winged helix' DNA-binding domain"/>
    <property type="match status" value="1"/>
</dbReference>
<evidence type="ECO:0000313" key="6">
    <source>
        <dbReference type="Proteomes" id="UP001500212"/>
    </source>
</evidence>
<organism evidence="5 6">
    <name type="scientific">Actinoallomurus liliacearum</name>
    <dbReference type="NCBI Taxonomy" id="1080073"/>
    <lineage>
        <taxon>Bacteria</taxon>
        <taxon>Bacillati</taxon>
        <taxon>Actinomycetota</taxon>
        <taxon>Actinomycetes</taxon>
        <taxon>Streptosporangiales</taxon>
        <taxon>Thermomonosporaceae</taxon>
        <taxon>Actinoallomurus</taxon>
    </lineage>
</organism>
<dbReference type="Gene3D" id="1.10.10.10">
    <property type="entry name" value="Winged helix-like DNA-binding domain superfamily/Winged helix DNA-binding domain"/>
    <property type="match status" value="1"/>
</dbReference>
<dbReference type="RefSeq" id="WP_345356051.1">
    <property type="nucleotide sequence ID" value="NZ_BAABHJ010000009.1"/>
</dbReference>
<dbReference type="PANTHER" id="PTHR42756:SF1">
    <property type="entry name" value="TRANSCRIPTIONAL REPRESSOR OF EMRAB OPERON"/>
    <property type="match status" value="1"/>
</dbReference>
<protein>
    <submittedName>
        <fullName evidence="5">MarR family transcriptional regulator</fullName>
    </submittedName>
</protein>
<dbReference type="PROSITE" id="PS50995">
    <property type="entry name" value="HTH_MARR_2"/>
    <property type="match status" value="1"/>
</dbReference>